<evidence type="ECO:0000313" key="2">
    <source>
        <dbReference type="Proteomes" id="UP000240708"/>
    </source>
</evidence>
<name>A0A2P8EEK3_9BACT</name>
<sequence length="72" mass="8522">MQQCSVLFFDEKRNFRDLTFNAGFCKFMTFRIYISGRQYYRPAGIGTLDFPGCQRVVEPVSRLFFINPSHKK</sequence>
<dbReference type="Proteomes" id="UP000240708">
    <property type="component" value="Unassembled WGS sequence"/>
</dbReference>
<evidence type="ECO:0000313" key="1">
    <source>
        <dbReference type="EMBL" id="PSL07906.1"/>
    </source>
</evidence>
<organism evidence="1 2">
    <name type="scientific">Cecembia rubra</name>
    <dbReference type="NCBI Taxonomy" id="1485585"/>
    <lineage>
        <taxon>Bacteria</taxon>
        <taxon>Pseudomonadati</taxon>
        <taxon>Bacteroidota</taxon>
        <taxon>Cytophagia</taxon>
        <taxon>Cytophagales</taxon>
        <taxon>Cyclobacteriaceae</taxon>
        <taxon>Cecembia</taxon>
    </lineage>
</organism>
<reference evidence="1 2" key="1">
    <citation type="submission" date="2018-03" db="EMBL/GenBank/DDBJ databases">
        <title>Genomic Encyclopedia of Archaeal and Bacterial Type Strains, Phase II (KMG-II): from individual species to whole genera.</title>
        <authorList>
            <person name="Goeker M."/>
        </authorList>
    </citation>
    <scope>NUCLEOTIDE SEQUENCE [LARGE SCALE GENOMIC DNA]</scope>
    <source>
        <strain evidence="1 2">DSM 28057</strain>
    </source>
</reference>
<comment type="caution">
    <text evidence="1">The sequence shown here is derived from an EMBL/GenBank/DDBJ whole genome shotgun (WGS) entry which is preliminary data.</text>
</comment>
<protein>
    <submittedName>
        <fullName evidence="1">Uncharacterized protein</fullName>
    </submittedName>
</protein>
<dbReference type="AlphaFoldDB" id="A0A2P8EEK3"/>
<gene>
    <name evidence="1" type="ORF">CLV48_101845</name>
</gene>
<keyword evidence="2" id="KW-1185">Reference proteome</keyword>
<proteinExistence type="predicted"/>
<dbReference type="EMBL" id="PYGF01000001">
    <property type="protein sequence ID" value="PSL07906.1"/>
    <property type="molecule type" value="Genomic_DNA"/>
</dbReference>
<accession>A0A2P8EEK3</accession>